<dbReference type="SMART" id="SM01118">
    <property type="entry name" value="CYTH"/>
    <property type="match status" value="1"/>
</dbReference>
<dbReference type="InterPro" id="IPR033469">
    <property type="entry name" value="CYTH-like_dom_sf"/>
</dbReference>
<dbReference type="CDD" id="cd07374">
    <property type="entry name" value="CYTH-like_Pase"/>
    <property type="match status" value="1"/>
</dbReference>
<dbReference type="GO" id="GO:0016462">
    <property type="term" value="F:pyrophosphatase activity"/>
    <property type="evidence" value="ECO:0007669"/>
    <property type="project" value="UniProtKB-ARBA"/>
</dbReference>
<dbReference type="InterPro" id="IPR023577">
    <property type="entry name" value="CYTH_domain"/>
</dbReference>
<dbReference type="AlphaFoldDB" id="A0AAN7FEQ8"/>
<dbReference type="Gene3D" id="2.40.320.10">
    <property type="entry name" value="Hypothetical Protein Pfu-838710-001"/>
    <property type="match status" value="1"/>
</dbReference>
<dbReference type="PANTHER" id="PTHR34948">
    <property type="entry name" value="OS08G0299200 PROTEIN"/>
    <property type="match status" value="1"/>
</dbReference>
<evidence type="ECO:0000313" key="2">
    <source>
        <dbReference type="EMBL" id="KAK4590226.1"/>
    </source>
</evidence>
<dbReference type="Pfam" id="PF01928">
    <property type="entry name" value="CYTH"/>
    <property type="match status" value="1"/>
</dbReference>
<name>A0AAN7FEQ8_QUERU</name>
<accession>A0AAN7FEQ8</accession>
<dbReference type="EMBL" id="JAXUIC010000005">
    <property type="protein sequence ID" value="KAK4590226.1"/>
    <property type="molecule type" value="Genomic_DNA"/>
</dbReference>
<dbReference type="PROSITE" id="PS51707">
    <property type="entry name" value="CYTH"/>
    <property type="match status" value="1"/>
</dbReference>
<keyword evidence="3" id="KW-1185">Reference proteome</keyword>
<gene>
    <name evidence="2" type="ORF">RGQ29_020672</name>
</gene>
<feature type="domain" description="CYTH" evidence="1">
    <location>
        <begin position="1"/>
        <end position="201"/>
    </location>
</feature>
<protein>
    <recommendedName>
        <fullName evidence="1">CYTH domain-containing protein</fullName>
    </recommendedName>
</protein>
<reference evidence="2 3" key="1">
    <citation type="journal article" date="2023" name="G3 (Bethesda)">
        <title>A haplotype-resolved chromosome-scale genome for Quercus rubra L. provides insights into the genetics of adaptive traits for red oak species.</title>
        <authorList>
            <person name="Kapoor B."/>
            <person name="Jenkins J."/>
            <person name="Schmutz J."/>
            <person name="Zhebentyayeva T."/>
            <person name="Kuelheim C."/>
            <person name="Coggeshall M."/>
            <person name="Heim C."/>
            <person name="Lasky J.R."/>
            <person name="Leites L."/>
            <person name="Islam-Faridi N."/>
            <person name="Romero-Severson J."/>
            <person name="DeLeo V.L."/>
            <person name="Lucas S.M."/>
            <person name="Lazic D."/>
            <person name="Gailing O."/>
            <person name="Carlson J."/>
            <person name="Staton M."/>
        </authorList>
    </citation>
    <scope>NUCLEOTIDE SEQUENCE [LARGE SCALE GENOMIC DNA]</scope>
    <source>
        <strain evidence="2">Pseudo-F2</strain>
    </source>
</reference>
<evidence type="ECO:0000259" key="1">
    <source>
        <dbReference type="PROSITE" id="PS51707"/>
    </source>
</evidence>
<dbReference type="PANTHER" id="PTHR34948:SF9">
    <property type="entry name" value="CYTH DOMAIN-CONTAINING PROTEIN"/>
    <property type="match status" value="1"/>
</dbReference>
<comment type="caution">
    <text evidence="2">The sequence shown here is derived from an EMBL/GenBank/DDBJ whole genome shotgun (WGS) entry which is preliminary data.</text>
</comment>
<evidence type="ECO:0000313" key="3">
    <source>
        <dbReference type="Proteomes" id="UP001324115"/>
    </source>
</evidence>
<dbReference type="Proteomes" id="UP001324115">
    <property type="component" value="Unassembled WGS sequence"/>
</dbReference>
<organism evidence="2 3">
    <name type="scientific">Quercus rubra</name>
    <name type="common">Northern red oak</name>
    <name type="synonym">Quercus borealis</name>
    <dbReference type="NCBI Taxonomy" id="3512"/>
    <lineage>
        <taxon>Eukaryota</taxon>
        <taxon>Viridiplantae</taxon>
        <taxon>Streptophyta</taxon>
        <taxon>Embryophyta</taxon>
        <taxon>Tracheophyta</taxon>
        <taxon>Spermatophyta</taxon>
        <taxon>Magnoliopsida</taxon>
        <taxon>eudicotyledons</taxon>
        <taxon>Gunneridae</taxon>
        <taxon>Pentapetalae</taxon>
        <taxon>rosids</taxon>
        <taxon>fabids</taxon>
        <taxon>Fagales</taxon>
        <taxon>Fagaceae</taxon>
        <taxon>Quercus</taxon>
    </lineage>
</organism>
<dbReference type="SUPFAM" id="SSF55154">
    <property type="entry name" value="CYTH-like phosphatases"/>
    <property type="match status" value="1"/>
</dbReference>
<proteinExistence type="predicted"/>
<sequence length="209" mass="23488">MEVEVKVRLPDSTSHQKLSTLLSPFHTKTLLQENVFFDGSDSQLSSNLAVLRLRFITTTATAPNHCVLSLKAKPVISQGISRAQELEEPMDPTLGRACIAEPWRLLSVTDSAIVERVKQEFGVSGLVCLGGFRNVRSVYDWQGLKIEVDETNFDFGTCYEVECETGDPERDKKVIERFLEDNGIGFEYSQVSKFAVFQSGKLPFYNRGR</sequence>